<dbReference type="InterPro" id="IPR026702">
    <property type="entry name" value="CCDC83"/>
</dbReference>
<accession>A0A8C0U379</accession>
<gene>
    <name evidence="3" type="primary">CCDC83</name>
</gene>
<feature type="coiled-coil region" evidence="1">
    <location>
        <begin position="105"/>
        <end position="171"/>
    </location>
</feature>
<sequence length="285" mass="34147">MEESKKKKKPEEQVQEPESDLPEALLEYHIVAKERAIERVLFHLKGLEEKIKENLKNNVALKEEQKVLIWHLVRQIEEKEKKRDEKEVVTRDDVEKSLKEVFQFVKDKEQLLQDLRSQIEETKKKISEKQSERDYWLEYKNVGSKIHAERISSLEKDIVEVKYELERTEEYYREALKVVREENQKLFDRHMKLLSEEALKNAVRYLDKNLRREIEENEWLKEEAYSKLGPLKRKLYVVGKAVPTCKEPEEMSRRSHREEDTVGKSDGHITAKMIKALFKENVDEN</sequence>
<keyword evidence="4" id="KW-1185">Reference proteome</keyword>
<dbReference type="PANTHER" id="PTHR21468:SF1">
    <property type="entry name" value="COILED-COIL DOMAIN-CONTAINING PROTEIN 83"/>
    <property type="match status" value="1"/>
</dbReference>
<evidence type="ECO:0000256" key="2">
    <source>
        <dbReference type="SAM" id="MobiDB-lite"/>
    </source>
</evidence>
<dbReference type="PANTHER" id="PTHR21468">
    <property type="entry name" value="HSD9"/>
    <property type="match status" value="1"/>
</dbReference>
<protein>
    <submittedName>
        <fullName evidence="3">Coiled-coil domain containing 83</fullName>
    </submittedName>
</protein>
<feature type="region of interest" description="Disordered" evidence="2">
    <location>
        <begin position="1"/>
        <end position="20"/>
    </location>
</feature>
<feature type="region of interest" description="Disordered" evidence="2">
    <location>
        <begin position="246"/>
        <end position="268"/>
    </location>
</feature>
<evidence type="ECO:0000313" key="4">
    <source>
        <dbReference type="Proteomes" id="UP000694410"/>
    </source>
</evidence>
<keyword evidence="1" id="KW-0175">Coiled coil</keyword>
<evidence type="ECO:0000313" key="3">
    <source>
        <dbReference type="Ensembl" id="ENSCCEP00000001526.1"/>
    </source>
</evidence>
<dbReference type="Proteomes" id="UP000694410">
    <property type="component" value="Unplaced"/>
</dbReference>
<proteinExistence type="predicted"/>
<name>A0A8C0U379_CYACU</name>
<organism evidence="3 4">
    <name type="scientific">Cyanistes caeruleus</name>
    <name type="common">Eurasian blue tit</name>
    <name type="synonym">Parus caeruleus</name>
    <dbReference type="NCBI Taxonomy" id="156563"/>
    <lineage>
        <taxon>Eukaryota</taxon>
        <taxon>Metazoa</taxon>
        <taxon>Chordata</taxon>
        <taxon>Craniata</taxon>
        <taxon>Vertebrata</taxon>
        <taxon>Euteleostomi</taxon>
        <taxon>Archelosauria</taxon>
        <taxon>Archosauria</taxon>
        <taxon>Dinosauria</taxon>
        <taxon>Saurischia</taxon>
        <taxon>Theropoda</taxon>
        <taxon>Coelurosauria</taxon>
        <taxon>Aves</taxon>
        <taxon>Neognathae</taxon>
        <taxon>Neoaves</taxon>
        <taxon>Telluraves</taxon>
        <taxon>Australaves</taxon>
        <taxon>Passeriformes</taxon>
        <taxon>Paridae</taxon>
        <taxon>Cyanistes</taxon>
    </lineage>
</organism>
<dbReference type="Ensembl" id="ENSCCET00000002595.1">
    <property type="protein sequence ID" value="ENSCCEP00000001526.1"/>
    <property type="gene ID" value="ENSCCEG00000001756.1"/>
</dbReference>
<dbReference type="AlphaFoldDB" id="A0A8C0U379"/>
<reference evidence="3" key="1">
    <citation type="submission" date="2025-08" db="UniProtKB">
        <authorList>
            <consortium name="Ensembl"/>
        </authorList>
    </citation>
    <scope>IDENTIFICATION</scope>
</reference>
<reference evidence="3" key="2">
    <citation type="submission" date="2025-09" db="UniProtKB">
        <authorList>
            <consortium name="Ensembl"/>
        </authorList>
    </citation>
    <scope>IDENTIFICATION</scope>
</reference>
<evidence type="ECO:0000256" key="1">
    <source>
        <dbReference type="SAM" id="Coils"/>
    </source>
</evidence>